<evidence type="ECO:0000259" key="7">
    <source>
        <dbReference type="PROSITE" id="PS50948"/>
    </source>
</evidence>
<dbReference type="InterPro" id="IPR003609">
    <property type="entry name" value="Pan_app"/>
</dbReference>
<dbReference type="PANTHER" id="PTHR32444:SF185">
    <property type="entry name" value="RECEPTOR-LIKE SERINE_THREONINE-PROTEIN KINASE"/>
    <property type="match status" value="1"/>
</dbReference>
<comment type="function">
    <text evidence="1">Involved in sporophytic self-incompatibility system (the inability of flowering plants to achieve self-fertilization).</text>
</comment>
<dbReference type="Gene3D" id="2.90.10.10">
    <property type="entry name" value="Bulb-type lectin domain"/>
    <property type="match status" value="1"/>
</dbReference>
<dbReference type="InterPro" id="IPR001480">
    <property type="entry name" value="Bulb-type_lectin_dom"/>
</dbReference>
<dbReference type="FunFam" id="2.90.10.10:FF:000001">
    <property type="entry name" value="G-type lectin S-receptor-like serine/threonine-protein kinase"/>
    <property type="match status" value="1"/>
</dbReference>
<feature type="chain" id="PRO_5023862181" description="Bulb-type lectin domain-containing protein" evidence="5">
    <location>
        <begin position="23"/>
        <end position="429"/>
    </location>
</feature>
<dbReference type="InterPro" id="IPR036426">
    <property type="entry name" value="Bulb-type_lectin_dom_sf"/>
</dbReference>
<dbReference type="Gene3D" id="3.50.4.10">
    <property type="entry name" value="Hepatocyte Growth Factor"/>
    <property type="match status" value="1"/>
</dbReference>
<dbReference type="PIRSF" id="PIRSF002686">
    <property type="entry name" value="SLG"/>
    <property type="match status" value="1"/>
</dbReference>
<proteinExistence type="predicted"/>
<dbReference type="CDD" id="cd00028">
    <property type="entry name" value="B_lectin"/>
    <property type="match status" value="1"/>
</dbReference>
<dbReference type="InterPro" id="IPR035446">
    <property type="entry name" value="SLSG/EP1"/>
</dbReference>
<keyword evidence="4" id="KW-0325">Glycoprotein</keyword>
<feature type="domain" description="Bulb-type lectin" evidence="6">
    <location>
        <begin position="24"/>
        <end position="144"/>
    </location>
</feature>
<dbReference type="AlphaFoldDB" id="A0A5J4ZAF2"/>
<feature type="domain" description="Apple" evidence="7">
    <location>
        <begin position="336"/>
        <end position="415"/>
    </location>
</feature>
<dbReference type="PROSITE" id="PS50948">
    <property type="entry name" value="PAN"/>
    <property type="match status" value="1"/>
</dbReference>
<evidence type="ECO:0000313" key="8">
    <source>
        <dbReference type="EMBL" id="KAA8515420.1"/>
    </source>
</evidence>
<reference evidence="8 9" key="1">
    <citation type="submission" date="2019-09" db="EMBL/GenBank/DDBJ databases">
        <title>A chromosome-level genome assembly of the Chinese tupelo Nyssa sinensis.</title>
        <authorList>
            <person name="Yang X."/>
            <person name="Kang M."/>
            <person name="Yang Y."/>
            <person name="Xiong H."/>
            <person name="Wang M."/>
            <person name="Zhang Z."/>
            <person name="Wang Z."/>
            <person name="Wu H."/>
            <person name="Ma T."/>
            <person name="Liu J."/>
            <person name="Xi Z."/>
        </authorList>
    </citation>
    <scope>NUCLEOTIDE SEQUENCE [LARGE SCALE GENOMIC DNA]</scope>
    <source>
        <strain evidence="8">J267</strain>
        <tissue evidence="8">Leaf</tissue>
    </source>
</reference>
<dbReference type="PANTHER" id="PTHR32444">
    <property type="entry name" value="BULB-TYPE LECTIN DOMAIN-CONTAINING PROTEIN"/>
    <property type="match status" value="1"/>
</dbReference>
<dbReference type="InterPro" id="IPR000858">
    <property type="entry name" value="S_locus_glycoprot_dom"/>
</dbReference>
<sequence length="429" mass="48527">MVLPLLFAVSFISISLISPASTATNILTPAQNLTEGQTLVSFNKQFELGFFSPGNSSNSFLGIWYHNLPLTVVWVANKGNPVTGSFGQLTLTRNGGLLLYNHSTSIVWCVNLTVMANSPILELLDSGNLVIRDEETESNNYAWQSFDYLSDTLLPGMKLGWKLKTGLNRFMRSWKSNEDPSDGEFTYSIDPPESPQLVLRRGLQKQYRCGPWDGARLSGGYEFKENTVFKPIFNSNSDEVYYTFEVSDKSILSRLVVTRFGQIQYLTLPNHSQEWVMMVTLNRENCDRYGMCGTYGSCYNDDPNCRCLKGFKPKSPQDWSLIDWSGGCKRKHELNCSNGDGFVKYKGLKLPDNSVVWANYSHEECKVECLNNCSCMAYTIIDVHGNGRGCVVWLDELIDIRDFPSEGDEIYIRMARAEIGMYTLVFQFN</sequence>
<evidence type="ECO:0000256" key="2">
    <source>
        <dbReference type="ARBA" id="ARBA00022729"/>
    </source>
</evidence>
<protein>
    <recommendedName>
        <fullName evidence="10">Bulb-type lectin domain-containing protein</fullName>
    </recommendedName>
</protein>
<evidence type="ECO:0000256" key="1">
    <source>
        <dbReference type="ARBA" id="ARBA00003061"/>
    </source>
</evidence>
<dbReference type="EMBL" id="CM018052">
    <property type="protein sequence ID" value="KAA8515420.1"/>
    <property type="molecule type" value="Genomic_DNA"/>
</dbReference>
<dbReference type="Proteomes" id="UP000325577">
    <property type="component" value="Linkage Group LG9"/>
</dbReference>
<accession>A0A5J4ZAF2</accession>
<evidence type="ECO:0008006" key="10">
    <source>
        <dbReference type="Google" id="ProtNLM"/>
    </source>
</evidence>
<evidence type="ECO:0000256" key="4">
    <source>
        <dbReference type="ARBA" id="ARBA00023180"/>
    </source>
</evidence>
<dbReference type="SMART" id="SM00473">
    <property type="entry name" value="PAN_AP"/>
    <property type="match status" value="1"/>
</dbReference>
<evidence type="ECO:0000256" key="3">
    <source>
        <dbReference type="ARBA" id="ARBA00023157"/>
    </source>
</evidence>
<dbReference type="CDD" id="cd01098">
    <property type="entry name" value="PAN_AP_plant"/>
    <property type="match status" value="1"/>
</dbReference>
<dbReference type="PROSITE" id="PS50927">
    <property type="entry name" value="BULB_LECTIN"/>
    <property type="match status" value="1"/>
</dbReference>
<keyword evidence="9" id="KW-1185">Reference proteome</keyword>
<feature type="signal peptide" evidence="5">
    <location>
        <begin position="1"/>
        <end position="22"/>
    </location>
</feature>
<dbReference type="Pfam" id="PF08276">
    <property type="entry name" value="PAN_2"/>
    <property type="match status" value="1"/>
</dbReference>
<dbReference type="GO" id="GO:0048544">
    <property type="term" value="P:recognition of pollen"/>
    <property type="evidence" value="ECO:0007669"/>
    <property type="project" value="InterPro"/>
</dbReference>
<dbReference type="Pfam" id="PF01453">
    <property type="entry name" value="B_lectin"/>
    <property type="match status" value="1"/>
</dbReference>
<gene>
    <name evidence="8" type="ORF">F0562_018969</name>
</gene>
<evidence type="ECO:0000313" key="9">
    <source>
        <dbReference type="Proteomes" id="UP000325577"/>
    </source>
</evidence>
<dbReference type="OrthoDB" id="785331at2759"/>
<dbReference type="SUPFAM" id="SSF51110">
    <property type="entry name" value="alpha-D-mannose-specific plant lectins"/>
    <property type="match status" value="1"/>
</dbReference>
<keyword evidence="3" id="KW-1015">Disulfide bond</keyword>
<evidence type="ECO:0000256" key="5">
    <source>
        <dbReference type="SAM" id="SignalP"/>
    </source>
</evidence>
<dbReference type="SMART" id="SM00108">
    <property type="entry name" value="B_lectin"/>
    <property type="match status" value="1"/>
</dbReference>
<organism evidence="8 9">
    <name type="scientific">Nyssa sinensis</name>
    <dbReference type="NCBI Taxonomy" id="561372"/>
    <lineage>
        <taxon>Eukaryota</taxon>
        <taxon>Viridiplantae</taxon>
        <taxon>Streptophyta</taxon>
        <taxon>Embryophyta</taxon>
        <taxon>Tracheophyta</taxon>
        <taxon>Spermatophyta</taxon>
        <taxon>Magnoliopsida</taxon>
        <taxon>eudicotyledons</taxon>
        <taxon>Gunneridae</taxon>
        <taxon>Pentapetalae</taxon>
        <taxon>asterids</taxon>
        <taxon>Cornales</taxon>
        <taxon>Nyssaceae</taxon>
        <taxon>Nyssa</taxon>
    </lineage>
</organism>
<keyword evidence="2 5" id="KW-0732">Signal</keyword>
<dbReference type="Pfam" id="PF00954">
    <property type="entry name" value="S_locus_glycop"/>
    <property type="match status" value="1"/>
</dbReference>
<evidence type="ECO:0000259" key="6">
    <source>
        <dbReference type="PROSITE" id="PS50927"/>
    </source>
</evidence>
<name>A0A5J4ZAF2_9ASTE</name>